<evidence type="ECO:0000313" key="2">
    <source>
        <dbReference type="EMBL" id="SDU58879.1"/>
    </source>
</evidence>
<dbReference type="RefSeq" id="WP_074850912.1">
    <property type="nucleotide sequence ID" value="NZ_FNLM01000034.1"/>
</dbReference>
<organism evidence="2 3">
    <name type="scientific">Gordonia westfalica</name>
    <dbReference type="NCBI Taxonomy" id="158898"/>
    <lineage>
        <taxon>Bacteria</taxon>
        <taxon>Bacillati</taxon>
        <taxon>Actinomycetota</taxon>
        <taxon>Actinomycetes</taxon>
        <taxon>Mycobacteriales</taxon>
        <taxon>Gordoniaceae</taxon>
        <taxon>Gordonia</taxon>
    </lineage>
</organism>
<dbReference type="Proteomes" id="UP000183180">
    <property type="component" value="Unassembled WGS sequence"/>
</dbReference>
<dbReference type="AlphaFoldDB" id="A0A1H2JQV3"/>
<dbReference type="OrthoDB" id="4772953at2"/>
<sequence>MISSGEKKALSIIAIVVVVFVAVVGTSVFFLTRDDDKNHEPYLHLAVGDQLHTIEPRWWCNLMLTSCDPEFTAKRPTAKVPVPVGTTVMLTVSSEIADGLWNLLAVYRTPDNLADEVEYKHTTPGERYSMTLKSTPDRVLLGVTVVPASARLDQNDELLPRGELAVETAPAE</sequence>
<evidence type="ECO:0008006" key="4">
    <source>
        <dbReference type="Google" id="ProtNLM"/>
    </source>
</evidence>
<reference evidence="2 3" key="1">
    <citation type="submission" date="2016-10" db="EMBL/GenBank/DDBJ databases">
        <authorList>
            <person name="de Groot N.N."/>
        </authorList>
    </citation>
    <scope>NUCLEOTIDE SEQUENCE [LARGE SCALE GENOMIC DNA]</scope>
    <source>
        <strain evidence="2 3">DSM 44215</strain>
    </source>
</reference>
<name>A0A1H2JQV3_9ACTN</name>
<evidence type="ECO:0000256" key="1">
    <source>
        <dbReference type="SAM" id="Phobius"/>
    </source>
</evidence>
<accession>A0A1H2JQV3</accession>
<dbReference type="EMBL" id="FNLM01000034">
    <property type="protein sequence ID" value="SDU58879.1"/>
    <property type="molecule type" value="Genomic_DNA"/>
</dbReference>
<dbReference type="InterPro" id="IPR024495">
    <property type="entry name" value="DUF2771"/>
</dbReference>
<dbReference type="STRING" id="158898.SAMN04488548_1342411"/>
<dbReference type="Pfam" id="PF10969">
    <property type="entry name" value="DUF2771"/>
    <property type="match status" value="1"/>
</dbReference>
<keyword evidence="1" id="KW-0472">Membrane</keyword>
<feature type="transmembrane region" description="Helical" evidence="1">
    <location>
        <begin position="12"/>
        <end position="31"/>
    </location>
</feature>
<keyword evidence="1" id="KW-0812">Transmembrane</keyword>
<keyword evidence="1" id="KW-1133">Transmembrane helix</keyword>
<proteinExistence type="predicted"/>
<evidence type="ECO:0000313" key="3">
    <source>
        <dbReference type="Proteomes" id="UP000183180"/>
    </source>
</evidence>
<gene>
    <name evidence="2" type="ORF">SAMN04488548_1342411</name>
</gene>
<protein>
    <recommendedName>
        <fullName evidence="4">DUF2771 domain-containing protein</fullName>
    </recommendedName>
</protein>